<protein>
    <submittedName>
        <fullName evidence="1">Uncharacterized protein</fullName>
    </submittedName>
</protein>
<sequence length="345" mass="38309">YAWVDPNVANPVPLSKDVKYQYPVEYYRGADIYRYGRGKSSTGSTLSYPLKFTSSISSSMNYAIWGMDELNPQWIELVSRAPVNVNAAEKEVLVALLDGLQGFFLLERRANNLAGWQSVYQWLNEGHNFAAGGNDKDELGYLYKTIPIVGPGSASTTGQTISANAIAEHIIACRNKTSTSGVSPGFDYSTVWFGGPFGSWKQFNQFCDNLLTIGLLKDNRNFVDYSTYGTNQSLVQQEKASQAIVDVLKANFNPNLHLNELNPDENMWSFVDKTDLITHSTEFAFLPCGYYEVEAIGYVVRPIGAYGDALLASDNQIIATKRVATVVRLFEVFRHSSQKDFSGGK</sequence>
<feature type="non-terminal residue" evidence="1">
    <location>
        <position position="1"/>
    </location>
</feature>
<evidence type="ECO:0000313" key="1">
    <source>
        <dbReference type="EMBL" id="SVC71051.1"/>
    </source>
</evidence>
<dbReference type="AlphaFoldDB" id="A0A382PGK1"/>
<reference evidence="1" key="1">
    <citation type="submission" date="2018-05" db="EMBL/GenBank/DDBJ databases">
        <authorList>
            <person name="Lanie J.A."/>
            <person name="Ng W.-L."/>
            <person name="Kazmierczak K.M."/>
            <person name="Andrzejewski T.M."/>
            <person name="Davidsen T.M."/>
            <person name="Wayne K.J."/>
            <person name="Tettelin H."/>
            <person name="Glass J.I."/>
            <person name="Rusch D."/>
            <person name="Podicherti R."/>
            <person name="Tsui H.-C.T."/>
            <person name="Winkler M.E."/>
        </authorList>
    </citation>
    <scope>NUCLEOTIDE SEQUENCE</scope>
</reference>
<feature type="non-terminal residue" evidence="1">
    <location>
        <position position="345"/>
    </location>
</feature>
<organism evidence="1">
    <name type="scientific">marine metagenome</name>
    <dbReference type="NCBI Taxonomy" id="408172"/>
    <lineage>
        <taxon>unclassified sequences</taxon>
        <taxon>metagenomes</taxon>
        <taxon>ecological metagenomes</taxon>
    </lineage>
</organism>
<proteinExistence type="predicted"/>
<dbReference type="EMBL" id="UINC01106408">
    <property type="protein sequence ID" value="SVC71051.1"/>
    <property type="molecule type" value="Genomic_DNA"/>
</dbReference>
<gene>
    <name evidence="1" type="ORF">METZ01_LOCUS323905</name>
</gene>
<name>A0A382PGK1_9ZZZZ</name>
<accession>A0A382PGK1</accession>